<accession>A0A2W4Y4F0</accession>
<dbReference type="AlphaFoldDB" id="A0A2W4Y4F0"/>
<evidence type="ECO:0000313" key="1">
    <source>
        <dbReference type="EMBL" id="PZO38208.1"/>
    </source>
</evidence>
<reference evidence="1 2" key="2">
    <citation type="submission" date="2018-06" db="EMBL/GenBank/DDBJ databases">
        <title>Metagenomic assembly of (sub)arctic Cyanobacteria and their associated microbiome from non-axenic cultures.</title>
        <authorList>
            <person name="Baurain D."/>
        </authorList>
    </citation>
    <scope>NUCLEOTIDE SEQUENCE [LARGE SCALE GENOMIC DNA]</scope>
    <source>
        <strain evidence="1">ULC066bin1</strain>
    </source>
</reference>
<evidence type="ECO:0000313" key="2">
    <source>
        <dbReference type="Proteomes" id="UP000249467"/>
    </source>
</evidence>
<proteinExistence type="predicted"/>
<gene>
    <name evidence="1" type="ORF">DCF19_17215</name>
</gene>
<reference evidence="1 2" key="1">
    <citation type="submission" date="2018-04" db="EMBL/GenBank/DDBJ databases">
        <authorList>
            <person name="Go L.Y."/>
            <person name="Mitchell J.A."/>
        </authorList>
    </citation>
    <scope>NUCLEOTIDE SEQUENCE [LARGE SCALE GENOMIC DNA]</scope>
    <source>
        <strain evidence="1">ULC066bin1</strain>
    </source>
</reference>
<protein>
    <recommendedName>
        <fullName evidence="3">DUF2281 domain-containing protein</fullName>
    </recommendedName>
</protein>
<name>A0A2W4Y4F0_9CYAN</name>
<sequence>MLTTEASTQINVRQALIQEIDRTSDSLLSEVLDFLLFIRAKHSAVQLEIQTDAGELVEDYDNPKEKILEDLRQSLEDAKAGRVHDISELWDGIDV</sequence>
<organism evidence="1 2">
    <name type="scientific">Pseudanabaena frigida</name>
    <dbReference type="NCBI Taxonomy" id="945775"/>
    <lineage>
        <taxon>Bacteria</taxon>
        <taxon>Bacillati</taxon>
        <taxon>Cyanobacteriota</taxon>
        <taxon>Cyanophyceae</taxon>
        <taxon>Pseudanabaenales</taxon>
        <taxon>Pseudanabaenaceae</taxon>
        <taxon>Pseudanabaena</taxon>
    </lineage>
</organism>
<dbReference type="EMBL" id="QBML01000025">
    <property type="protein sequence ID" value="PZO38208.1"/>
    <property type="molecule type" value="Genomic_DNA"/>
</dbReference>
<dbReference type="Proteomes" id="UP000249467">
    <property type="component" value="Unassembled WGS sequence"/>
</dbReference>
<evidence type="ECO:0008006" key="3">
    <source>
        <dbReference type="Google" id="ProtNLM"/>
    </source>
</evidence>
<comment type="caution">
    <text evidence="1">The sequence shown here is derived from an EMBL/GenBank/DDBJ whole genome shotgun (WGS) entry which is preliminary data.</text>
</comment>